<feature type="transmembrane region" description="Helical" evidence="1">
    <location>
        <begin position="20"/>
        <end position="41"/>
    </location>
</feature>
<organism evidence="2 3">
    <name type="scientific">Allomuricauda ruestringensis (strain DSM 13258 / CIP 107369 / LMG 19739 / B1)</name>
    <name type="common">Muricauda ruestringensis</name>
    <dbReference type="NCBI Taxonomy" id="886377"/>
    <lineage>
        <taxon>Bacteria</taxon>
        <taxon>Pseudomonadati</taxon>
        <taxon>Bacteroidota</taxon>
        <taxon>Flavobacteriia</taxon>
        <taxon>Flavobacteriales</taxon>
        <taxon>Flavobacteriaceae</taxon>
        <taxon>Flagellimonas</taxon>
    </lineage>
</organism>
<dbReference type="OrthoDB" id="1100174at2"/>
<dbReference type="STRING" id="886377.Murru_2778"/>
<proteinExistence type="predicted"/>
<dbReference type="KEGG" id="mrs:Murru_2778"/>
<protein>
    <recommendedName>
        <fullName evidence="4">YoaS protein</fullName>
    </recommendedName>
</protein>
<keyword evidence="3" id="KW-1185">Reference proteome</keyword>
<evidence type="ECO:0000256" key="1">
    <source>
        <dbReference type="SAM" id="Phobius"/>
    </source>
</evidence>
<feature type="transmembrane region" description="Helical" evidence="1">
    <location>
        <begin position="95"/>
        <end position="114"/>
    </location>
</feature>
<dbReference type="HOGENOM" id="CLU_137354_0_0_10"/>
<feature type="transmembrane region" description="Helical" evidence="1">
    <location>
        <begin position="47"/>
        <end position="67"/>
    </location>
</feature>
<evidence type="ECO:0008006" key="4">
    <source>
        <dbReference type="Google" id="ProtNLM"/>
    </source>
</evidence>
<dbReference type="EMBL" id="CP002999">
    <property type="protein sequence ID" value="AEM71803.1"/>
    <property type="molecule type" value="Genomic_DNA"/>
</dbReference>
<gene>
    <name evidence="2" type="ordered locus">Murru_2778</name>
</gene>
<evidence type="ECO:0000313" key="3">
    <source>
        <dbReference type="Proteomes" id="UP000008908"/>
    </source>
</evidence>
<reference evidence="2 3" key="2">
    <citation type="journal article" date="2012" name="Stand. Genomic Sci.">
        <title>Complete genome sequence of the facultatively anaerobic, appendaged bacterium Muricauda ruestringensis type strain (B1(T)).</title>
        <authorList>
            <person name="Huntemann M."/>
            <person name="Teshima H."/>
            <person name="Lapidus A."/>
            <person name="Nolan M."/>
            <person name="Lucas S."/>
            <person name="Hammon N."/>
            <person name="Deshpande S."/>
            <person name="Cheng J.F."/>
            <person name="Tapia R."/>
            <person name="Goodwin L.A."/>
            <person name="Pitluck S."/>
            <person name="Liolios K."/>
            <person name="Pagani I."/>
            <person name="Ivanova N."/>
            <person name="Mavromatis K."/>
            <person name="Mikhailova N."/>
            <person name="Pati A."/>
            <person name="Chen A."/>
            <person name="Palaniappan K."/>
            <person name="Land M."/>
            <person name="Hauser L."/>
            <person name="Pan C."/>
            <person name="Brambilla E.M."/>
            <person name="Rohde M."/>
            <person name="Spring S."/>
            <person name="Goker M."/>
            <person name="Detter J.C."/>
            <person name="Bristow J."/>
            <person name="Eisen J.A."/>
            <person name="Markowitz V."/>
            <person name="Hugenholtz P."/>
            <person name="Kyrpides N.C."/>
            <person name="Klenk H.P."/>
            <person name="Woyke T."/>
        </authorList>
    </citation>
    <scope>NUCLEOTIDE SEQUENCE [LARGE SCALE GENOMIC DNA]</scope>
    <source>
        <strain evidence="3">DSM 13258 / LMG 19739 / B1</strain>
    </source>
</reference>
<keyword evidence="1" id="KW-0472">Membrane</keyword>
<dbReference type="eggNOG" id="ENOG502ZR8H">
    <property type="taxonomic scope" value="Bacteria"/>
</dbReference>
<sequence length="162" mass="17828">MKNIKSQITDRGSTLLLKFVVLFLAIAAICLFGFLLYVSIAADSMGIFRPILLGICVTEIPFLYALYQAHRLLLYIDRNKAFSNASIKALNKIKLSAFTISLLYTGGMPYIYYVGEVDDAPGIILMGLILAVVPFIVAVFAAVLLKLFQNGLNIKSENDLTV</sequence>
<reference evidence="3" key="1">
    <citation type="submission" date="2011-08" db="EMBL/GenBank/DDBJ databases">
        <title>The complete genome of Muricauda ruestringensis DSM 13258.</title>
        <authorList>
            <person name="Lucas S."/>
            <person name="Han J."/>
            <person name="Lapidus A."/>
            <person name="Bruce D."/>
            <person name="Goodwin L."/>
            <person name="Pitluck S."/>
            <person name="Peters L."/>
            <person name="Kyrpides N."/>
            <person name="Mavromatis K."/>
            <person name="Ivanova N."/>
            <person name="Ovchinnikova G."/>
            <person name="Teshima H."/>
            <person name="Detter J.C."/>
            <person name="Tapia R."/>
            <person name="Han C."/>
            <person name="Land M."/>
            <person name="Hauser L."/>
            <person name="Markowitz V."/>
            <person name="Cheng J.-F."/>
            <person name="Hugenholtz P."/>
            <person name="Woyke T."/>
            <person name="Wu D."/>
            <person name="Spring S."/>
            <person name="Schroeder M."/>
            <person name="Brambilla E."/>
            <person name="Klenk H.-P."/>
            <person name="Eisen J.A."/>
        </authorList>
    </citation>
    <scope>NUCLEOTIDE SEQUENCE [LARGE SCALE GENOMIC DNA]</scope>
    <source>
        <strain evidence="3">DSM 13258 / LMG 19739 / B1</strain>
    </source>
</reference>
<dbReference type="RefSeq" id="WP_014034084.1">
    <property type="nucleotide sequence ID" value="NC_015945.1"/>
</dbReference>
<name>G2PIQ8_ALLRU</name>
<keyword evidence="1" id="KW-0812">Transmembrane</keyword>
<evidence type="ECO:0000313" key="2">
    <source>
        <dbReference type="EMBL" id="AEM71803.1"/>
    </source>
</evidence>
<dbReference type="AlphaFoldDB" id="G2PIQ8"/>
<keyword evidence="1" id="KW-1133">Transmembrane helix</keyword>
<feature type="transmembrane region" description="Helical" evidence="1">
    <location>
        <begin position="120"/>
        <end position="145"/>
    </location>
</feature>
<dbReference type="Pfam" id="PF11188">
    <property type="entry name" value="DUF2975"/>
    <property type="match status" value="1"/>
</dbReference>
<dbReference type="Proteomes" id="UP000008908">
    <property type="component" value="Chromosome"/>
</dbReference>
<accession>G2PIQ8</accession>
<dbReference type="InterPro" id="IPR021354">
    <property type="entry name" value="DUF2975"/>
</dbReference>